<dbReference type="AlphaFoldDB" id="R0F9D4"/>
<dbReference type="CDD" id="cd22152">
    <property type="entry name" value="F-box_AtAFR-like"/>
    <property type="match status" value="1"/>
</dbReference>
<dbReference type="PANTHER" id="PTHR24414:SF138">
    <property type="entry name" value="F-BOX DOMAIN-CONTAINING PROTEIN"/>
    <property type="match status" value="1"/>
</dbReference>
<dbReference type="EMBL" id="KB870811">
    <property type="protein sequence ID" value="EOA18562.1"/>
    <property type="molecule type" value="Genomic_DNA"/>
</dbReference>
<dbReference type="PROSITE" id="PS50181">
    <property type="entry name" value="FBOX"/>
    <property type="match status" value="1"/>
</dbReference>
<dbReference type="Proteomes" id="UP000029121">
    <property type="component" value="Unassembled WGS sequence"/>
</dbReference>
<dbReference type="KEGG" id="crb:17880134"/>
<evidence type="ECO:0000313" key="4">
    <source>
        <dbReference type="Proteomes" id="UP000029121"/>
    </source>
</evidence>
<proteinExistence type="predicted"/>
<dbReference type="SMART" id="SM00612">
    <property type="entry name" value="Kelch"/>
    <property type="match status" value="2"/>
</dbReference>
<dbReference type="SUPFAM" id="SSF117281">
    <property type="entry name" value="Kelch motif"/>
    <property type="match status" value="1"/>
</dbReference>
<dbReference type="Pfam" id="PF00646">
    <property type="entry name" value="F-box"/>
    <property type="match status" value="1"/>
</dbReference>
<evidence type="ECO:0000256" key="1">
    <source>
        <dbReference type="SAM" id="MobiDB-lite"/>
    </source>
</evidence>
<dbReference type="InterPro" id="IPR057499">
    <property type="entry name" value="Kelch_FKB95"/>
</dbReference>
<evidence type="ECO:0000259" key="2">
    <source>
        <dbReference type="PROSITE" id="PS50181"/>
    </source>
</evidence>
<evidence type="ECO:0000313" key="3">
    <source>
        <dbReference type="EMBL" id="EOA18562.1"/>
    </source>
</evidence>
<feature type="region of interest" description="Disordered" evidence="1">
    <location>
        <begin position="1"/>
        <end position="23"/>
    </location>
</feature>
<dbReference type="OrthoDB" id="45365at2759"/>
<dbReference type="STRING" id="81985.R0F9D4"/>
<dbReference type="PANTHER" id="PTHR24414">
    <property type="entry name" value="F-BOX/KELCH-REPEAT PROTEIN SKIP4"/>
    <property type="match status" value="1"/>
</dbReference>
<dbReference type="InterPro" id="IPR001810">
    <property type="entry name" value="F-box_dom"/>
</dbReference>
<gene>
    <name evidence="3" type="ORF">CARUB_v10007119mg</name>
</gene>
<dbReference type="InterPro" id="IPR015915">
    <property type="entry name" value="Kelch-typ_b-propeller"/>
</dbReference>
<dbReference type="InterPro" id="IPR036047">
    <property type="entry name" value="F-box-like_dom_sf"/>
</dbReference>
<dbReference type="SUPFAM" id="SSF81383">
    <property type="entry name" value="F-box domain"/>
    <property type="match status" value="1"/>
</dbReference>
<name>R0F9D4_9BRAS</name>
<feature type="compositionally biased region" description="Polar residues" evidence="1">
    <location>
        <begin position="1"/>
        <end position="16"/>
    </location>
</feature>
<feature type="domain" description="F-box" evidence="2">
    <location>
        <begin position="27"/>
        <end position="73"/>
    </location>
</feature>
<keyword evidence="4" id="KW-1185">Reference proteome</keyword>
<dbReference type="eggNOG" id="KOG1072">
    <property type="taxonomic scope" value="Eukaryota"/>
</dbReference>
<reference evidence="4" key="1">
    <citation type="journal article" date="2013" name="Nat. Genet.">
        <title>The Capsella rubella genome and the genomic consequences of rapid mating system evolution.</title>
        <authorList>
            <person name="Slotte T."/>
            <person name="Hazzouri K.M."/>
            <person name="Agren J.A."/>
            <person name="Koenig D."/>
            <person name="Maumus F."/>
            <person name="Guo Y.L."/>
            <person name="Steige K."/>
            <person name="Platts A.E."/>
            <person name="Escobar J.S."/>
            <person name="Newman L.K."/>
            <person name="Wang W."/>
            <person name="Mandakova T."/>
            <person name="Vello E."/>
            <person name="Smith L.M."/>
            <person name="Henz S.R."/>
            <person name="Steffen J."/>
            <person name="Takuno S."/>
            <person name="Brandvain Y."/>
            <person name="Coop G."/>
            <person name="Andolfatto P."/>
            <person name="Hu T.T."/>
            <person name="Blanchette M."/>
            <person name="Clark R.M."/>
            <person name="Quesneville H."/>
            <person name="Nordborg M."/>
            <person name="Gaut B.S."/>
            <person name="Lysak M.A."/>
            <person name="Jenkins J."/>
            <person name="Grimwood J."/>
            <person name="Chapman J."/>
            <person name="Prochnik S."/>
            <person name="Shu S."/>
            <person name="Rokhsar D."/>
            <person name="Schmutz J."/>
            <person name="Weigel D."/>
            <person name="Wright S.I."/>
        </authorList>
    </citation>
    <scope>NUCLEOTIDE SEQUENCE [LARGE SCALE GENOMIC DNA]</scope>
    <source>
        <strain evidence="4">cv. Monte Gargano</strain>
    </source>
</reference>
<dbReference type="InterPro" id="IPR050354">
    <property type="entry name" value="F-box/kelch-repeat_ARATH"/>
</dbReference>
<dbReference type="Pfam" id="PF25210">
    <property type="entry name" value="Kelch_FKB95"/>
    <property type="match status" value="1"/>
</dbReference>
<dbReference type="Gene3D" id="1.20.1280.50">
    <property type="match status" value="1"/>
</dbReference>
<dbReference type="SMART" id="SM00256">
    <property type="entry name" value="FBOX"/>
    <property type="match status" value="1"/>
</dbReference>
<sequence length="381" mass="43565">MSADLSMTSEVEQPPQSDKKSLSSQPLVSLLSLPDELVEQILARVPRWDYPNLSLVCKRFHTLISSPQLYTTRFNLGTTEPCLYFYVRSCCKDTSLQWFTLSLKPQETCDGEILNDYSLIPIPCYPHPLRLSLKSTVAVGSDIYVIGGLGELTSSIRIFNCRSNTWRDGPNMTAARKYPCAVLIDKKIYVMGGCDVDNWFEVLDIKTQTWRALPSPGAGYELCNININVNPDAFEGKLYVASYENDYTYEPKDGIWKVVREESSWIELLYSCVIDNVMYSYRFPEHIKWYDSEGRVWREIKGLERLCSGTKQIHNSGGKLVAMWTQVPGKDSENRKSYVWCAKIALEKCHENEIWGKTEWLNIVLEIPESYIFSKCVAVSV</sequence>
<protein>
    <recommendedName>
        <fullName evidence="2">F-box domain-containing protein</fullName>
    </recommendedName>
</protein>
<dbReference type="Gene3D" id="2.120.10.80">
    <property type="entry name" value="Kelch-type beta propeller"/>
    <property type="match status" value="1"/>
</dbReference>
<accession>R0F9D4</accession>
<organism evidence="3 4">
    <name type="scientific">Capsella rubella</name>
    <dbReference type="NCBI Taxonomy" id="81985"/>
    <lineage>
        <taxon>Eukaryota</taxon>
        <taxon>Viridiplantae</taxon>
        <taxon>Streptophyta</taxon>
        <taxon>Embryophyta</taxon>
        <taxon>Tracheophyta</taxon>
        <taxon>Spermatophyta</taxon>
        <taxon>Magnoliopsida</taxon>
        <taxon>eudicotyledons</taxon>
        <taxon>Gunneridae</taxon>
        <taxon>Pentapetalae</taxon>
        <taxon>rosids</taxon>
        <taxon>malvids</taxon>
        <taxon>Brassicales</taxon>
        <taxon>Brassicaceae</taxon>
        <taxon>Camelineae</taxon>
        <taxon>Capsella</taxon>
    </lineage>
</organism>
<dbReference type="InterPro" id="IPR006652">
    <property type="entry name" value="Kelch_1"/>
</dbReference>